<organism evidence="1 2">
    <name type="scientific">Roseateles hydrophilus</name>
    <dbReference type="NCBI Taxonomy" id="2975054"/>
    <lineage>
        <taxon>Bacteria</taxon>
        <taxon>Pseudomonadati</taxon>
        <taxon>Pseudomonadota</taxon>
        <taxon>Betaproteobacteria</taxon>
        <taxon>Burkholderiales</taxon>
        <taxon>Sphaerotilaceae</taxon>
        <taxon>Roseateles</taxon>
    </lineage>
</organism>
<keyword evidence="2" id="KW-1185">Reference proteome</keyword>
<dbReference type="Proteomes" id="UP001076464">
    <property type="component" value="Unassembled WGS sequence"/>
</dbReference>
<proteinExistence type="predicted"/>
<name>A0ACC6C6S3_9BURK</name>
<reference evidence="1" key="1">
    <citation type="submission" date="2022-08" db="EMBL/GenBank/DDBJ databases">
        <title>Genome sequencing of Pelomonas sp. UHG3.</title>
        <authorList>
            <person name="So Y."/>
        </authorList>
    </citation>
    <scope>NUCLEOTIDE SEQUENCE</scope>
    <source>
        <strain evidence="1">UHG3</strain>
    </source>
</reference>
<accession>A0ACC6C6S3</accession>
<sequence length="149" mass="16044">MTDSSAARAPTRCGTAGKDACQSIAGEKGPDAARDTGDALLNDGRRIEQCDSTAASTTRRPEPQRVRDRDLAERARAALIWNQSLPREAIAVSVENGWITLSGVVPWHYQRQDAINCVRGLAGVIGIRDCITLRVHSPRLDGGREAPGK</sequence>
<evidence type="ECO:0000313" key="2">
    <source>
        <dbReference type="Proteomes" id="UP001076464"/>
    </source>
</evidence>
<evidence type="ECO:0000313" key="1">
    <source>
        <dbReference type="EMBL" id="MCY4744019.1"/>
    </source>
</evidence>
<protein>
    <submittedName>
        <fullName evidence="1">BON domain-containing protein</fullName>
    </submittedName>
</protein>
<comment type="caution">
    <text evidence="1">The sequence shown here is derived from an EMBL/GenBank/DDBJ whole genome shotgun (WGS) entry which is preliminary data.</text>
</comment>
<gene>
    <name evidence="1" type="ORF">NYO99_03445</name>
</gene>
<dbReference type="EMBL" id="JAPPUY010000001">
    <property type="protein sequence ID" value="MCY4744019.1"/>
    <property type="molecule type" value="Genomic_DNA"/>
</dbReference>